<dbReference type="RefSeq" id="XP_004832603.1">
    <property type="nucleotide sequence ID" value="XM_004832546.1"/>
</dbReference>
<dbReference type="EMBL" id="ACOU01000003">
    <property type="protein sequence ID" value="EKX73151.1"/>
    <property type="molecule type" value="Genomic_DNA"/>
</dbReference>
<keyword evidence="3 7" id="KW-0812">Transmembrane</keyword>
<comment type="caution">
    <text evidence="10">The sequence shown here is derived from an EMBL/GenBank/DDBJ whole genome shotgun (WGS) entry which is preliminary data.</text>
</comment>
<keyword evidence="5 7" id="KW-1133">Transmembrane helix</keyword>
<protein>
    <recommendedName>
        <fullName evidence="9">Peptidase S54 rhomboid domain-containing protein</fullName>
    </recommendedName>
</protein>
<keyword evidence="11" id="KW-1185">Reference proteome</keyword>
<dbReference type="SUPFAM" id="SSF144091">
    <property type="entry name" value="Rhomboid-like"/>
    <property type="match status" value="1"/>
</dbReference>
<feature type="chain" id="PRO_5003952534" description="Peptidase S54 rhomboid domain-containing protein" evidence="8">
    <location>
        <begin position="19"/>
        <end position="425"/>
    </location>
</feature>
<keyword evidence="8" id="KW-0732">Signal</keyword>
<dbReference type="VEuPathDB" id="PiroplasmaDB:BEWA_052050"/>
<feature type="transmembrane region" description="Helical" evidence="7">
    <location>
        <begin position="300"/>
        <end position="325"/>
    </location>
</feature>
<sequence length="425" mass="47930">MKLSLFLPLLCVIASSRSLKHNKDTKLLHKLQRSLFIKPYIPYKRSYTSRYLTKQSPRNFHRTYSISTKFTSIANLFNSKNRFGFSRRESAIKRAKDSLGKYVTSKTISAILSTVCTQASTKLGALVDIIKLLHLKSLNYSLFNLMSLNNDPIQVLVKLNYFLFVCDFLLGGSIFNLFKLDGGAIFGRGEFYRIITSLFVHSGFTHLVSNISSLISIGDKSLRILGPKRLLTIYLVSGIVANYISYICNYAHKNGIPANLMHILTTSTKKLAIYRRFLVKASSSVIDNIIKTEKAKYLPLFLVDYIATSLVMTFDSVIAIVARLFEHTIENEIPAEMENSFKRFCGDKFRIAFSACGASSAIYGLYGAVLVNHLQYKRAQNLDNTWEILYSLIFPYIAKSAGQNIDHYSHISGFITGALLAKLMN</sequence>
<dbReference type="InterPro" id="IPR022764">
    <property type="entry name" value="Peptidase_S54_rhomboid_dom"/>
</dbReference>
<feature type="transmembrane region" description="Helical" evidence="7">
    <location>
        <begin position="351"/>
        <end position="371"/>
    </location>
</feature>
<dbReference type="InterPro" id="IPR035952">
    <property type="entry name" value="Rhomboid-like_sf"/>
</dbReference>
<dbReference type="GO" id="GO:0016020">
    <property type="term" value="C:membrane"/>
    <property type="evidence" value="ECO:0007669"/>
    <property type="project" value="UniProtKB-SubCell"/>
</dbReference>
<comment type="similarity">
    <text evidence="2">Belongs to the peptidase S54 family.</text>
</comment>
<dbReference type="Gene3D" id="1.20.1540.10">
    <property type="entry name" value="Rhomboid-like"/>
    <property type="match status" value="1"/>
</dbReference>
<evidence type="ECO:0000256" key="3">
    <source>
        <dbReference type="ARBA" id="ARBA00022692"/>
    </source>
</evidence>
<dbReference type="KEGG" id="beq:BEWA_052050"/>
<feature type="signal peptide" evidence="8">
    <location>
        <begin position="1"/>
        <end position="18"/>
    </location>
</feature>
<evidence type="ECO:0000256" key="1">
    <source>
        <dbReference type="ARBA" id="ARBA00004141"/>
    </source>
</evidence>
<evidence type="ECO:0000313" key="11">
    <source>
        <dbReference type="Proteomes" id="UP000031512"/>
    </source>
</evidence>
<dbReference type="PANTHER" id="PTHR43731">
    <property type="entry name" value="RHOMBOID PROTEASE"/>
    <property type="match status" value="1"/>
</dbReference>
<organism evidence="10 11">
    <name type="scientific">Theileria equi strain WA</name>
    <dbReference type="NCBI Taxonomy" id="1537102"/>
    <lineage>
        <taxon>Eukaryota</taxon>
        <taxon>Sar</taxon>
        <taxon>Alveolata</taxon>
        <taxon>Apicomplexa</taxon>
        <taxon>Aconoidasida</taxon>
        <taxon>Piroplasmida</taxon>
        <taxon>Theileriidae</taxon>
        <taxon>Theileria</taxon>
    </lineage>
</organism>
<evidence type="ECO:0000256" key="8">
    <source>
        <dbReference type="SAM" id="SignalP"/>
    </source>
</evidence>
<evidence type="ECO:0000256" key="7">
    <source>
        <dbReference type="SAM" id="Phobius"/>
    </source>
</evidence>
<keyword evidence="4" id="KW-0378">Hydrolase</keyword>
<dbReference type="eggNOG" id="ENOG502QXC2">
    <property type="taxonomic scope" value="Eukaryota"/>
</dbReference>
<dbReference type="AlphaFoldDB" id="L1LCT4"/>
<dbReference type="GeneID" id="15802758"/>
<gene>
    <name evidence="10" type="ORF">BEWA_052050</name>
</gene>
<keyword evidence="6 7" id="KW-0472">Membrane</keyword>
<dbReference type="Proteomes" id="UP000031512">
    <property type="component" value="Unassembled WGS sequence"/>
</dbReference>
<comment type="subcellular location">
    <subcellularLocation>
        <location evidence="1">Membrane</location>
        <topology evidence="1">Multi-pass membrane protein</topology>
    </subcellularLocation>
</comment>
<dbReference type="OrthoDB" id="418595at2759"/>
<dbReference type="Pfam" id="PF01694">
    <property type="entry name" value="Rhomboid"/>
    <property type="match status" value="2"/>
</dbReference>
<evidence type="ECO:0000259" key="9">
    <source>
        <dbReference type="Pfam" id="PF01694"/>
    </source>
</evidence>
<evidence type="ECO:0000256" key="4">
    <source>
        <dbReference type="ARBA" id="ARBA00022801"/>
    </source>
</evidence>
<dbReference type="GO" id="GO:0004252">
    <property type="term" value="F:serine-type endopeptidase activity"/>
    <property type="evidence" value="ECO:0007669"/>
    <property type="project" value="InterPro"/>
</dbReference>
<feature type="domain" description="Peptidase S54 rhomboid" evidence="9">
    <location>
        <begin position="354"/>
        <end position="423"/>
    </location>
</feature>
<evidence type="ECO:0000313" key="10">
    <source>
        <dbReference type="EMBL" id="EKX73151.1"/>
    </source>
</evidence>
<feature type="domain" description="Peptidase S54 rhomboid" evidence="9">
    <location>
        <begin position="189"/>
        <end position="252"/>
    </location>
</feature>
<reference evidence="10 11" key="1">
    <citation type="journal article" date="2012" name="BMC Genomics">
        <title>Comparative genomic analysis and phylogenetic position of Theileria equi.</title>
        <authorList>
            <person name="Kappmeyer L.S."/>
            <person name="Thiagarajan M."/>
            <person name="Herndon D.R."/>
            <person name="Ramsay J.D."/>
            <person name="Caler E."/>
            <person name="Djikeng A."/>
            <person name="Gillespie J.J."/>
            <person name="Lau A.O."/>
            <person name="Roalson E.H."/>
            <person name="Silva J.C."/>
            <person name="Silva M.G."/>
            <person name="Suarez C.E."/>
            <person name="Ueti M.W."/>
            <person name="Nene V.M."/>
            <person name="Mealey R.H."/>
            <person name="Knowles D.P."/>
            <person name="Brayton K.A."/>
        </authorList>
    </citation>
    <scope>NUCLEOTIDE SEQUENCE [LARGE SCALE GENOMIC DNA]</scope>
    <source>
        <strain evidence="10 11">WA</strain>
    </source>
</reference>
<feature type="transmembrane region" description="Helical" evidence="7">
    <location>
        <begin position="231"/>
        <end position="251"/>
    </location>
</feature>
<proteinExistence type="inferred from homology"/>
<evidence type="ECO:0000256" key="6">
    <source>
        <dbReference type="ARBA" id="ARBA00023136"/>
    </source>
</evidence>
<evidence type="ECO:0000256" key="2">
    <source>
        <dbReference type="ARBA" id="ARBA00009045"/>
    </source>
</evidence>
<dbReference type="STRING" id="1537102.L1LCT4"/>
<name>L1LCT4_THEEQ</name>
<accession>L1LCT4</accession>
<evidence type="ECO:0000256" key="5">
    <source>
        <dbReference type="ARBA" id="ARBA00022989"/>
    </source>
</evidence>
<dbReference type="PANTHER" id="PTHR43731:SF14">
    <property type="entry name" value="PRESENILIN-ASSOCIATED RHOMBOID-LIKE PROTEIN, MITOCHONDRIAL"/>
    <property type="match status" value="1"/>
</dbReference>
<dbReference type="InterPro" id="IPR050925">
    <property type="entry name" value="Rhomboid_protease_S54"/>
</dbReference>